<protein>
    <recommendedName>
        <fullName evidence="4">DoxX family protein</fullName>
    </recommendedName>
</protein>
<name>A0A0F6WAM3_9BACT</name>
<accession>A0A0F6WAM3</accession>
<evidence type="ECO:0000313" key="3">
    <source>
        <dbReference type="Proteomes" id="UP000034883"/>
    </source>
</evidence>
<keyword evidence="1" id="KW-1133">Transmembrane helix</keyword>
<feature type="transmembrane region" description="Helical" evidence="1">
    <location>
        <begin position="71"/>
        <end position="95"/>
    </location>
</feature>
<keyword evidence="1" id="KW-0812">Transmembrane</keyword>
<reference evidence="2 3" key="1">
    <citation type="submission" date="2015-03" db="EMBL/GenBank/DDBJ databases">
        <title>Genome assembly of Sandaracinus amylolyticus DSM 53668.</title>
        <authorList>
            <person name="Sharma G."/>
            <person name="Subramanian S."/>
        </authorList>
    </citation>
    <scope>NUCLEOTIDE SEQUENCE [LARGE SCALE GENOMIC DNA]</scope>
    <source>
        <strain evidence="2 3">DSM 53668</strain>
    </source>
</reference>
<organism evidence="2 3">
    <name type="scientific">Sandaracinus amylolyticus</name>
    <dbReference type="NCBI Taxonomy" id="927083"/>
    <lineage>
        <taxon>Bacteria</taxon>
        <taxon>Pseudomonadati</taxon>
        <taxon>Myxococcota</taxon>
        <taxon>Polyangia</taxon>
        <taxon>Polyangiales</taxon>
        <taxon>Sandaracinaceae</taxon>
        <taxon>Sandaracinus</taxon>
    </lineage>
</organism>
<dbReference type="RefSeq" id="WP_053238478.1">
    <property type="nucleotide sequence ID" value="NZ_CP011125.1"/>
</dbReference>
<keyword evidence="3" id="KW-1185">Reference proteome</keyword>
<feature type="transmembrane region" description="Helical" evidence="1">
    <location>
        <begin position="101"/>
        <end position="119"/>
    </location>
</feature>
<keyword evidence="1" id="KW-0472">Membrane</keyword>
<evidence type="ECO:0000256" key="1">
    <source>
        <dbReference type="SAM" id="Phobius"/>
    </source>
</evidence>
<evidence type="ECO:0000313" key="2">
    <source>
        <dbReference type="EMBL" id="AKF11633.1"/>
    </source>
</evidence>
<feature type="transmembrane region" description="Helical" evidence="1">
    <location>
        <begin position="12"/>
        <end position="30"/>
    </location>
</feature>
<proteinExistence type="predicted"/>
<dbReference type="AlphaFoldDB" id="A0A0F6WAM3"/>
<dbReference type="EMBL" id="CP011125">
    <property type="protein sequence ID" value="AKF11633.1"/>
    <property type="molecule type" value="Genomic_DNA"/>
</dbReference>
<dbReference type="Proteomes" id="UP000034883">
    <property type="component" value="Chromosome"/>
</dbReference>
<evidence type="ECO:0008006" key="4">
    <source>
        <dbReference type="Google" id="ProtNLM"/>
    </source>
</evidence>
<dbReference type="KEGG" id="samy:DB32_008782"/>
<sequence length="151" mass="16000">MSDRIRRYAPHAARIVLGLLFFVFGLNGFLQFIPQPPPPLEAGAFLGGLAAAGYMFPLIKGTEVVAGVLLLANRFVPLALVLLAPIVVNIVFFHAVLAPDGMGMVLFILALEVGLAFAYRNAFRDVLALDAKPTAQPAASAEASRRAIATA</sequence>
<dbReference type="STRING" id="927083.DB32_008782"/>
<gene>
    <name evidence="2" type="ORF">DB32_008782</name>
</gene>